<dbReference type="Proteomes" id="UP000033710">
    <property type="component" value="Unassembled WGS sequence"/>
</dbReference>
<comment type="caution">
    <text evidence="1">The sequence shown here is derived from an EMBL/GenBank/DDBJ whole genome shotgun (WGS) entry which is preliminary data.</text>
</comment>
<organism evidence="1 2">
    <name type="scientific">Sporothrix schenckii 1099-18</name>
    <dbReference type="NCBI Taxonomy" id="1397361"/>
    <lineage>
        <taxon>Eukaryota</taxon>
        <taxon>Fungi</taxon>
        <taxon>Dikarya</taxon>
        <taxon>Ascomycota</taxon>
        <taxon>Pezizomycotina</taxon>
        <taxon>Sordariomycetes</taxon>
        <taxon>Sordariomycetidae</taxon>
        <taxon>Ophiostomatales</taxon>
        <taxon>Ophiostomataceae</taxon>
        <taxon>Sporothrix</taxon>
    </lineage>
</organism>
<dbReference type="AlphaFoldDB" id="A0A0F2MKV9"/>
<dbReference type="VEuPathDB" id="FungiDB:SPSK_11041"/>
<dbReference type="InterPro" id="IPR053225">
    <property type="entry name" value="Acyl-CoA_N-acyltransferase"/>
</dbReference>
<dbReference type="PANTHER" id="PTHR20958:SF6">
    <property type="entry name" value="GLYCINE N-ACYLTRANSFERASE-LIKE PROTEIN"/>
    <property type="match status" value="1"/>
</dbReference>
<protein>
    <recommendedName>
        <fullName evidence="3">FR47-like domain-containing protein</fullName>
    </recommendedName>
</protein>
<dbReference type="SUPFAM" id="SSF55729">
    <property type="entry name" value="Acyl-CoA N-acyltransferases (Nat)"/>
    <property type="match status" value="1"/>
</dbReference>
<evidence type="ECO:0000313" key="2">
    <source>
        <dbReference type="Proteomes" id="UP000033710"/>
    </source>
</evidence>
<dbReference type="EMBL" id="AXCR01000001">
    <property type="protein sequence ID" value="KJR89440.1"/>
    <property type="molecule type" value="Genomic_DNA"/>
</dbReference>
<dbReference type="Gene3D" id="3.40.630.30">
    <property type="match status" value="1"/>
</dbReference>
<dbReference type="PANTHER" id="PTHR20958">
    <property type="entry name" value="GLYCINE N-ACYLTRANSFERASE-LIKE PROTEIN"/>
    <property type="match status" value="1"/>
</dbReference>
<name>A0A0F2MKV9_SPOSC</name>
<evidence type="ECO:0008006" key="3">
    <source>
        <dbReference type="Google" id="ProtNLM"/>
    </source>
</evidence>
<dbReference type="KEGG" id="ssck:SPSK_11041"/>
<dbReference type="GeneID" id="27672537"/>
<accession>A0A0F2MKV9</accession>
<dbReference type="RefSeq" id="XP_016592116.1">
    <property type="nucleotide sequence ID" value="XM_016737260.1"/>
</dbReference>
<sequence length="414" mass="44708">MVIEEIPVKPTQAQLRLLRAHLPYSLTVLRRLQVAAGAFDGINSGGLTGSGTSEYARVLFAYDGAQVPSKVEDDAVHTPFAAAFVDLSKARETATWIYASDQDQSLPPGADLYAADNDQPASWVVDRGAELVSSWSPARRARSRRLVLALLRRIRAIAQDVAPALAVPFPDRFGMDGAAADVVKSVKANVHDGIRYLLQNPDDAADDPDRTAVVLTYFDAYDKWLFRFEDVPVLSQPEDTELATGIREDVADGGPDGARASLSWDRVRSQDDASLVISRTSIPRTVHTLLGIPSVALREKAATKGQDGTLQAWAFVGVDGSLWTLHTEPKYRGHGLAKTLAARLLRQYCGAFNATIDGQTGNGTADDAKGDGWCAADVSAKNRQSQAVCRRLGGKRTWATSWIVVSYDSLGDDG</sequence>
<reference evidence="1 2" key="2">
    <citation type="journal article" date="2015" name="Eukaryot. Cell">
        <title>Asexual propagation of a virulent clone complex in a human and feline outbreak of sporotrichosis.</title>
        <authorList>
            <person name="Teixeira Mde M."/>
            <person name="Rodrigues A.M."/>
            <person name="Tsui C.K."/>
            <person name="de Almeida L.G."/>
            <person name="Van Diepeningen A.D."/>
            <person name="van den Ende B.G."/>
            <person name="Fernandes G.F."/>
            <person name="Kano R."/>
            <person name="Hamelin R.C."/>
            <person name="Lopes-Bezerra L.M."/>
            <person name="Vasconcelos A.T."/>
            <person name="de Hoog S."/>
            <person name="de Camargo Z.P."/>
            <person name="Felipe M.S."/>
        </authorList>
    </citation>
    <scope>NUCLEOTIDE SEQUENCE [LARGE SCALE GENOMIC DNA]</scope>
    <source>
        <strain evidence="1 2">1099-18</strain>
    </source>
</reference>
<proteinExistence type="predicted"/>
<dbReference type="InterPro" id="IPR016181">
    <property type="entry name" value="Acyl_CoA_acyltransferase"/>
</dbReference>
<evidence type="ECO:0000313" key="1">
    <source>
        <dbReference type="EMBL" id="KJR89440.1"/>
    </source>
</evidence>
<dbReference type="OrthoDB" id="61870at2759"/>
<gene>
    <name evidence="1" type="ORF">SPSK_11041</name>
</gene>
<reference evidence="1 2" key="1">
    <citation type="journal article" date="2014" name="BMC Genomics">
        <title>Comparative genomics of the major fungal agents of human and animal Sporotrichosis: Sporothrix schenckii and Sporothrix brasiliensis.</title>
        <authorList>
            <person name="Teixeira M.M."/>
            <person name="de Almeida L.G."/>
            <person name="Kubitschek-Barreira P."/>
            <person name="Alves F.L."/>
            <person name="Kioshima E.S."/>
            <person name="Abadio A.K."/>
            <person name="Fernandes L."/>
            <person name="Derengowski L.S."/>
            <person name="Ferreira K.S."/>
            <person name="Souza R.C."/>
            <person name="Ruiz J.C."/>
            <person name="de Andrade N.C."/>
            <person name="Paes H.C."/>
            <person name="Nicola A.M."/>
            <person name="Albuquerque P."/>
            <person name="Gerber A.L."/>
            <person name="Martins V.P."/>
            <person name="Peconick L.D."/>
            <person name="Neto A.V."/>
            <person name="Chaucanez C.B."/>
            <person name="Silva P.A."/>
            <person name="Cunha O.L."/>
            <person name="de Oliveira F.F."/>
            <person name="dos Santos T.C."/>
            <person name="Barros A.L."/>
            <person name="Soares M.A."/>
            <person name="de Oliveira L.M."/>
            <person name="Marini M.M."/>
            <person name="Villalobos-Duno H."/>
            <person name="Cunha M.M."/>
            <person name="de Hoog S."/>
            <person name="da Silveira J.F."/>
            <person name="Henrissat B."/>
            <person name="Nino-Vega G.A."/>
            <person name="Cisalpino P.S."/>
            <person name="Mora-Montes H.M."/>
            <person name="Almeida S.R."/>
            <person name="Stajich J.E."/>
            <person name="Lopes-Bezerra L.M."/>
            <person name="Vasconcelos A.T."/>
            <person name="Felipe M.S."/>
        </authorList>
    </citation>
    <scope>NUCLEOTIDE SEQUENCE [LARGE SCALE GENOMIC DNA]</scope>
    <source>
        <strain evidence="1 2">1099-18</strain>
    </source>
</reference>